<feature type="compositionally biased region" description="Basic residues" evidence="7">
    <location>
        <begin position="154"/>
        <end position="168"/>
    </location>
</feature>
<dbReference type="KEGG" id="dco:SAMEA4475696_2034"/>
<dbReference type="InterPro" id="IPR020574">
    <property type="entry name" value="Ribosomal_uS9_CS"/>
</dbReference>
<dbReference type="Proteomes" id="UP000254118">
    <property type="component" value="Unassembled WGS sequence"/>
</dbReference>
<keyword evidence="2 5" id="KW-0689">Ribosomal protein</keyword>
<keyword evidence="10" id="KW-1185">Reference proteome</keyword>
<evidence type="ECO:0000256" key="1">
    <source>
        <dbReference type="ARBA" id="ARBA00005251"/>
    </source>
</evidence>
<dbReference type="InterPro" id="IPR020568">
    <property type="entry name" value="Ribosomal_Su5_D2-typ_SF"/>
</dbReference>
<dbReference type="GO" id="GO:0003735">
    <property type="term" value="F:structural constituent of ribosome"/>
    <property type="evidence" value="ECO:0007669"/>
    <property type="project" value="InterPro"/>
</dbReference>
<dbReference type="EMBL" id="LT906453">
    <property type="protein sequence ID" value="SNV24323.1"/>
    <property type="molecule type" value="Genomic_DNA"/>
</dbReference>
<organism evidence="8 10">
    <name type="scientific">Dermatophilus congolensis</name>
    <dbReference type="NCBI Taxonomy" id="1863"/>
    <lineage>
        <taxon>Bacteria</taxon>
        <taxon>Bacillati</taxon>
        <taxon>Actinomycetota</taxon>
        <taxon>Actinomycetes</taxon>
        <taxon>Micrococcales</taxon>
        <taxon>Dermatophilaceae</taxon>
        <taxon>Dermatophilus</taxon>
    </lineage>
</organism>
<dbReference type="NCBIfam" id="NF001099">
    <property type="entry name" value="PRK00132.1"/>
    <property type="match status" value="1"/>
</dbReference>
<evidence type="ECO:0000256" key="6">
    <source>
        <dbReference type="RuleBase" id="RU003815"/>
    </source>
</evidence>
<dbReference type="GO" id="GO:0015935">
    <property type="term" value="C:small ribosomal subunit"/>
    <property type="evidence" value="ECO:0007669"/>
    <property type="project" value="UniProtKB-ARBA"/>
</dbReference>
<name>A0A239VRJ1_9MICO</name>
<dbReference type="PANTHER" id="PTHR21569">
    <property type="entry name" value="RIBOSOMAL PROTEIN S9"/>
    <property type="match status" value="1"/>
</dbReference>
<dbReference type="EMBL" id="UFYA01000001">
    <property type="protein sequence ID" value="STD10491.1"/>
    <property type="molecule type" value="Genomic_DNA"/>
</dbReference>
<feature type="region of interest" description="Disordered" evidence="7">
    <location>
        <begin position="140"/>
        <end position="168"/>
    </location>
</feature>
<dbReference type="SUPFAM" id="SSF54211">
    <property type="entry name" value="Ribosomal protein S5 domain 2-like"/>
    <property type="match status" value="1"/>
</dbReference>
<dbReference type="GO" id="GO:0005737">
    <property type="term" value="C:cytoplasm"/>
    <property type="evidence" value="ECO:0007669"/>
    <property type="project" value="UniProtKB-ARBA"/>
</dbReference>
<dbReference type="GO" id="GO:0006412">
    <property type="term" value="P:translation"/>
    <property type="evidence" value="ECO:0007669"/>
    <property type="project" value="UniProtKB-UniRule"/>
</dbReference>
<keyword evidence="3 5" id="KW-0687">Ribonucleoprotein</keyword>
<dbReference type="OrthoDB" id="9803965at2"/>
<dbReference type="Proteomes" id="UP000242637">
    <property type="component" value="Chromosome 1"/>
</dbReference>
<dbReference type="InterPro" id="IPR000754">
    <property type="entry name" value="Ribosomal_uS9"/>
</dbReference>
<evidence type="ECO:0000256" key="7">
    <source>
        <dbReference type="SAM" id="MobiDB-lite"/>
    </source>
</evidence>
<evidence type="ECO:0000256" key="2">
    <source>
        <dbReference type="ARBA" id="ARBA00022980"/>
    </source>
</evidence>
<dbReference type="AlphaFoldDB" id="A0A239VRJ1"/>
<evidence type="ECO:0000313" key="10">
    <source>
        <dbReference type="Proteomes" id="UP000242637"/>
    </source>
</evidence>
<reference evidence="9 11" key="2">
    <citation type="submission" date="2018-06" db="EMBL/GenBank/DDBJ databases">
        <authorList>
            <consortium name="Pathogen Informatics"/>
            <person name="Doyle S."/>
        </authorList>
    </citation>
    <scope>NUCLEOTIDE SEQUENCE [LARGE SCALE GENOMIC DNA]</scope>
    <source>
        <strain evidence="9 11">NCTC7915</strain>
    </source>
</reference>
<evidence type="ECO:0000256" key="4">
    <source>
        <dbReference type="ARBA" id="ARBA00035259"/>
    </source>
</evidence>
<feature type="compositionally biased region" description="Basic and acidic residues" evidence="7">
    <location>
        <begin position="144"/>
        <end position="153"/>
    </location>
</feature>
<evidence type="ECO:0000256" key="3">
    <source>
        <dbReference type="ARBA" id="ARBA00023274"/>
    </source>
</evidence>
<evidence type="ECO:0000313" key="9">
    <source>
        <dbReference type="EMBL" id="STD10491.1"/>
    </source>
</evidence>
<dbReference type="FunFam" id="3.30.230.10:FF:000001">
    <property type="entry name" value="30S ribosomal protein S9"/>
    <property type="match status" value="1"/>
</dbReference>
<comment type="similarity">
    <text evidence="1 5 6">Belongs to the universal ribosomal protein uS9 family.</text>
</comment>
<dbReference type="PROSITE" id="PS00360">
    <property type="entry name" value="RIBOSOMAL_S9"/>
    <property type="match status" value="1"/>
</dbReference>
<accession>A0A239VRJ1</accession>
<evidence type="ECO:0000313" key="11">
    <source>
        <dbReference type="Proteomes" id="UP000254118"/>
    </source>
</evidence>
<dbReference type="GO" id="GO:0003723">
    <property type="term" value="F:RNA binding"/>
    <property type="evidence" value="ECO:0007669"/>
    <property type="project" value="TreeGrafter"/>
</dbReference>
<evidence type="ECO:0000313" key="8">
    <source>
        <dbReference type="EMBL" id="SNV24323.1"/>
    </source>
</evidence>
<gene>
    <name evidence="5 8" type="primary">rpsI</name>
    <name evidence="9" type="ORF">NCTC7915_01392</name>
    <name evidence="8" type="ORF">SAMEA4475696_02034</name>
</gene>
<protein>
    <recommendedName>
        <fullName evidence="4 5">Small ribosomal subunit protein uS9</fullName>
    </recommendedName>
</protein>
<dbReference type="InterPro" id="IPR014721">
    <property type="entry name" value="Ribsml_uS5_D2-typ_fold_subgr"/>
</dbReference>
<feature type="compositionally biased region" description="Polar residues" evidence="7">
    <location>
        <begin position="16"/>
        <end position="27"/>
    </location>
</feature>
<reference evidence="8 10" key="1">
    <citation type="submission" date="2017-06" db="EMBL/GenBank/DDBJ databases">
        <authorList>
            <consortium name="Pathogen Informatics"/>
        </authorList>
    </citation>
    <scope>NUCLEOTIDE SEQUENCE [LARGE SCALE GENOMIC DNA]</scope>
    <source>
        <strain evidence="8 10">NCTC13039</strain>
    </source>
</reference>
<sequence length="168" mass="17944">MTDIDMDAQLDENEPALSSYTTESSEAPAQAATGERPSASAPGAATGRRKQAIARVRIVPGSGQWKINGRGLDDYFPNKVHQQIVNEPFKVLELEGAYDVLVRVAGGGPSGQAGAIRLGIARSLNGIDVDLNRPGLKKAGLLSRDARVPERKKAGLKKARKAPQYSKR</sequence>
<dbReference type="STRING" id="1121387.GCA_000429885_00402"/>
<evidence type="ECO:0000256" key="5">
    <source>
        <dbReference type="HAMAP-Rule" id="MF_00532"/>
    </source>
</evidence>
<dbReference type="InterPro" id="IPR023035">
    <property type="entry name" value="Ribosomal_uS9_bac/plastid"/>
</dbReference>
<dbReference type="PANTHER" id="PTHR21569:SF1">
    <property type="entry name" value="SMALL RIBOSOMAL SUBUNIT PROTEIN US9M"/>
    <property type="match status" value="1"/>
</dbReference>
<dbReference type="HAMAP" id="MF_00532_B">
    <property type="entry name" value="Ribosomal_uS9_B"/>
    <property type="match status" value="1"/>
</dbReference>
<dbReference type="Pfam" id="PF00380">
    <property type="entry name" value="Ribosomal_S9"/>
    <property type="match status" value="1"/>
</dbReference>
<feature type="compositionally biased region" description="Acidic residues" evidence="7">
    <location>
        <begin position="1"/>
        <end position="14"/>
    </location>
</feature>
<dbReference type="Gene3D" id="3.30.230.10">
    <property type="match status" value="1"/>
</dbReference>
<proteinExistence type="inferred from homology"/>
<feature type="region of interest" description="Disordered" evidence="7">
    <location>
        <begin position="1"/>
        <end position="51"/>
    </location>
</feature>